<dbReference type="PANTHER" id="PTHR12713">
    <property type="entry name" value="VACUOLAR ATP SYNTHASE SUBUNIT G"/>
    <property type="match status" value="1"/>
</dbReference>
<comment type="caution">
    <text evidence="5">The sequence shown here is derived from an EMBL/GenBank/DDBJ whole genome shotgun (WGS) entry which is preliminary data.</text>
</comment>
<gene>
    <name evidence="5" type="ORF">D915_007298</name>
</gene>
<evidence type="ECO:0000256" key="2">
    <source>
        <dbReference type="ARBA" id="ARBA00022448"/>
    </source>
</evidence>
<sequence length="103" mass="11934">MRLEQVRAHILCYCLQGRAKRLKAAKDEARAEMDQYKVAQDEHYRNLEEQQGYCEDSTKKSTSEQLERITLSYSKNKEAALNLLLSTILTVKPSVHVNFSAYH</sequence>
<dbReference type="Pfam" id="PF03179">
    <property type="entry name" value="V-ATPase_G"/>
    <property type="match status" value="1"/>
</dbReference>
<dbReference type="GO" id="GO:0097401">
    <property type="term" value="P:synaptic vesicle lumen acidification"/>
    <property type="evidence" value="ECO:0007669"/>
    <property type="project" value="TreeGrafter"/>
</dbReference>
<dbReference type="GO" id="GO:0016887">
    <property type="term" value="F:ATP hydrolysis activity"/>
    <property type="evidence" value="ECO:0007669"/>
    <property type="project" value="TreeGrafter"/>
</dbReference>
<dbReference type="GO" id="GO:0030672">
    <property type="term" value="C:synaptic vesicle membrane"/>
    <property type="evidence" value="ECO:0007669"/>
    <property type="project" value="TreeGrafter"/>
</dbReference>
<evidence type="ECO:0000256" key="3">
    <source>
        <dbReference type="ARBA" id="ARBA00022781"/>
    </source>
</evidence>
<keyword evidence="6" id="KW-1185">Reference proteome</keyword>
<keyword evidence="2" id="KW-0813">Transport</keyword>
<reference evidence="5" key="1">
    <citation type="submission" date="2019-03" db="EMBL/GenBank/DDBJ databases">
        <title>Improved annotation for the trematode Fasciola hepatica.</title>
        <authorList>
            <person name="Choi Y.-J."/>
            <person name="Martin J."/>
            <person name="Mitreva M."/>
        </authorList>
    </citation>
    <scope>NUCLEOTIDE SEQUENCE [LARGE SCALE GENOMIC DNA]</scope>
</reference>
<dbReference type="EMBL" id="JXXN02003377">
    <property type="protein sequence ID" value="THD21633.1"/>
    <property type="molecule type" value="Genomic_DNA"/>
</dbReference>
<dbReference type="AlphaFoldDB" id="A0A4E0R2C3"/>
<evidence type="ECO:0000313" key="6">
    <source>
        <dbReference type="Proteomes" id="UP000230066"/>
    </source>
</evidence>
<evidence type="ECO:0000256" key="1">
    <source>
        <dbReference type="ARBA" id="ARBA00010066"/>
    </source>
</evidence>
<evidence type="ECO:0000256" key="4">
    <source>
        <dbReference type="ARBA" id="ARBA00023065"/>
    </source>
</evidence>
<protein>
    <submittedName>
        <fullName evidence="5">V-type proton ATPase subunit G</fullName>
    </submittedName>
</protein>
<keyword evidence="3" id="KW-0375">Hydrogen ion transport</keyword>
<dbReference type="PANTHER" id="PTHR12713:SF11">
    <property type="entry name" value="V-TYPE PROTON ATPASE SUBUNIT G"/>
    <property type="match status" value="1"/>
</dbReference>
<dbReference type="InterPro" id="IPR005124">
    <property type="entry name" value="V-ATPase_G"/>
</dbReference>
<accession>A0A4E0R2C3</accession>
<dbReference type="Gene3D" id="1.20.5.2950">
    <property type="match status" value="1"/>
</dbReference>
<dbReference type="Proteomes" id="UP000230066">
    <property type="component" value="Unassembled WGS sequence"/>
</dbReference>
<comment type="similarity">
    <text evidence="1">Belongs to the V-ATPase G subunit family.</text>
</comment>
<organism evidence="5 6">
    <name type="scientific">Fasciola hepatica</name>
    <name type="common">Liver fluke</name>
    <dbReference type="NCBI Taxonomy" id="6192"/>
    <lineage>
        <taxon>Eukaryota</taxon>
        <taxon>Metazoa</taxon>
        <taxon>Spiralia</taxon>
        <taxon>Lophotrochozoa</taxon>
        <taxon>Platyhelminthes</taxon>
        <taxon>Trematoda</taxon>
        <taxon>Digenea</taxon>
        <taxon>Plagiorchiida</taxon>
        <taxon>Echinostomata</taxon>
        <taxon>Echinostomatoidea</taxon>
        <taxon>Fasciolidae</taxon>
        <taxon>Fasciola</taxon>
    </lineage>
</organism>
<keyword evidence="4" id="KW-0406">Ion transport</keyword>
<name>A0A4E0R2C3_FASHE</name>
<dbReference type="GO" id="GO:0000221">
    <property type="term" value="C:vacuolar proton-transporting V-type ATPase, V1 domain"/>
    <property type="evidence" value="ECO:0007669"/>
    <property type="project" value="TreeGrafter"/>
</dbReference>
<evidence type="ECO:0000313" key="5">
    <source>
        <dbReference type="EMBL" id="THD21633.1"/>
    </source>
</evidence>
<proteinExistence type="inferred from homology"/>
<dbReference type="GO" id="GO:0046961">
    <property type="term" value="F:proton-transporting ATPase activity, rotational mechanism"/>
    <property type="evidence" value="ECO:0007669"/>
    <property type="project" value="InterPro"/>
</dbReference>